<dbReference type="EMBL" id="JAFMYW010000007">
    <property type="protein sequence ID" value="MBO0951218.1"/>
    <property type="molecule type" value="Genomic_DNA"/>
</dbReference>
<evidence type="ECO:0000313" key="1">
    <source>
        <dbReference type="EMBL" id="MBO0951218.1"/>
    </source>
</evidence>
<keyword evidence="2" id="KW-1185">Reference proteome</keyword>
<accession>A0ABS3JMH4</accession>
<proteinExistence type="predicted"/>
<organism evidence="1 2">
    <name type="scientific">Fibrella forsythiae</name>
    <dbReference type="NCBI Taxonomy" id="2817061"/>
    <lineage>
        <taxon>Bacteria</taxon>
        <taxon>Pseudomonadati</taxon>
        <taxon>Bacteroidota</taxon>
        <taxon>Cytophagia</taxon>
        <taxon>Cytophagales</taxon>
        <taxon>Spirosomataceae</taxon>
        <taxon>Fibrella</taxon>
    </lineage>
</organism>
<dbReference type="SUPFAM" id="SSF49899">
    <property type="entry name" value="Concanavalin A-like lectins/glucanases"/>
    <property type="match status" value="1"/>
</dbReference>
<evidence type="ECO:0000313" key="2">
    <source>
        <dbReference type="Proteomes" id="UP000664628"/>
    </source>
</evidence>
<comment type="caution">
    <text evidence="1">The sequence shown here is derived from an EMBL/GenBank/DDBJ whole genome shotgun (WGS) entry which is preliminary data.</text>
</comment>
<sequence>MGLIVKLSGTTFTDPTLPKLYRDSILNAGSMLLFDFKTLATYAGGVAPAAGMLANGFAMNNLVDAAPAATVNGATVAYNAAGAIEFNGSGNLTFGDNYNLASSNADFLNIMWIKMTAASAAYAQLFGRSTTTTAGNTQYRLDMGADGLTPRGSAGGANNIGTVTIPPTSAQALNTVFQVAYSRVGTAINAYWNGIKIRDYTAFNETGLANPATTPNMGGGVKGLVYRAYMENLTVSGKNPLAQVQADYAANSARFV</sequence>
<dbReference type="Proteomes" id="UP000664628">
    <property type="component" value="Unassembled WGS sequence"/>
</dbReference>
<dbReference type="Gene3D" id="2.60.120.200">
    <property type="match status" value="1"/>
</dbReference>
<protein>
    <submittedName>
        <fullName evidence="1">Uncharacterized protein</fullName>
    </submittedName>
</protein>
<reference evidence="1 2" key="1">
    <citation type="submission" date="2021-03" db="EMBL/GenBank/DDBJ databases">
        <title>Fibrella sp. HMF5405 genome sequencing and assembly.</title>
        <authorList>
            <person name="Kang H."/>
            <person name="Kim H."/>
            <person name="Bae S."/>
            <person name="Joh K."/>
        </authorList>
    </citation>
    <scope>NUCLEOTIDE SEQUENCE [LARGE SCALE GENOMIC DNA]</scope>
    <source>
        <strain evidence="1 2">HMF5405</strain>
    </source>
</reference>
<dbReference type="InterPro" id="IPR013320">
    <property type="entry name" value="ConA-like_dom_sf"/>
</dbReference>
<name>A0ABS3JMH4_9BACT</name>
<gene>
    <name evidence="1" type="ORF">J2I46_21715</name>
</gene>
<dbReference type="RefSeq" id="WP_207331173.1">
    <property type="nucleotide sequence ID" value="NZ_JAFMYW010000007.1"/>
</dbReference>